<dbReference type="PANTHER" id="PTHR46796:SF6">
    <property type="entry name" value="ARAC SUBFAMILY"/>
    <property type="match status" value="1"/>
</dbReference>
<comment type="caution">
    <text evidence="6">The sequence shown here is derived from an EMBL/GenBank/DDBJ whole genome shotgun (WGS) entry which is preliminary data.</text>
</comment>
<gene>
    <name evidence="6" type="ORF">FDV58_38290</name>
</gene>
<dbReference type="AlphaFoldDB" id="A0A4U6RCY1"/>
<keyword evidence="2" id="KW-0238">DNA-binding</keyword>
<dbReference type="InterPro" id="IPR018062">
    <property type="entry name" value="HTH_AraC-typ_CS"/>
</dbReference>
<dbReference type="SMART" id="SM00342">
    <property type="entry name" value="HTH_ARAC"/>
    <property type="match status" value="1"/>
</dbReference>
<organism evidence="6 7">
    <name type="scientific">Bradyrhizobium elkanii</name>
    <dbReference type="NCBI Taxonomy" id="29448"/>
    <lineage>
        <taxon>Bacteria</taxon>
        <taxon>Pseudomonadati</taxon>
        <taxon>Pseudomonadota</taxon>
        <taxon>Alphaproteobacteria</taxon>
        <taxon>Hyphomicrobiales</taxon>
        <taxon>Nitrobacteraceae</taxon>
        <taxon>Bradyrhizobium</taxon>
    </lineage>
</organism>
<evidence type="ECO:0000256" key="2">
    <source>
        <dbReference type="ARBA" id="ARBA00023125"/>
    </source>
</evidence>
<dbReference type="Pfam" id="PF12833">
    <property type="entry name" value="HTH_18"/>
    <property type="match status" value="1"/>
</dbReference>
<dbReference type="InterPro" id="IPR050204">
    <property type="entry name" value="AraC_XylS_family_regulators"/>
</dbReference>
<dbReference type="InterPro" id="IPR020449">
    <property type="entry name" value="Tscrpt_reg_AraC-type_HTH"/>
</dbReference>
<evidence type="ECO:0000256" key="3">
    <source>
        <dbReference type="ARBA" id="ARBA00023163"/>
    </source>
</evidence>
<dbReference type="InterPro" id="IPR018060">
    <property type="entry name" value="HTH_AraC"/>
</dbReference>
<sequence>MQSEGSVTMRGKHEDHSPETPATGATRIPLDAAELRTDQIPASEPARQGSPATGDRGWAPLLEACLADFKEATEAGDTASIPALVKIVAELALIERGAIRPGSRRAQQALRVGRLSLARRLITRHLAKPALSPGMVAEILGVSVRYLHVLFEATGASFSQTVTAQRLNESRRLLCEKPPRPIADIALTCGFGSLATFYRIFNASEGLTPSGFRMKNSAEAPAAASPSGARVVIHLTAK</sequence>
<name>A0A4U6RCY1_BRAEL</name>
<protein>
    <submittedName>
        <fullName evidence="6">Helix-turn-helix transcriptional regulator</fullName>
    </submittedName>
</protein>
<proteinExistence type="predicted"/>
<accession>A0A4U6RCY1</accession>
<reference evidence="6 7" key="1">
    <citation type="submission" date="2019-05" db="EMBL/GenBank/DDBJ databases">
        <title>Draft Genome of Bradyrhizobium elkanii strain SEMIA 938, Used in Commercial Inoculants for Lupinus spp. in Brazil.</title>
        <authorList>
            <person name="Hungria M."/>
            <person name="Delamuta J.R.M."/>
            <person name="Ribeiro R.A."/>
            <person name="Nogueira M.A."/>
        </authorList>
    </citation>
    <scope>NUCLEOTIDE SEQUENCE [LARGE SCALE GENOMIC DNA]</scope>
    <source>
        <strain evidence="6 7">Semia 938</strain>
    </source>
</reference>
<dbReference type="PANTHER" id="PTHR46796">
    <property type="entry name" value="HTH-TYPE TRANSCRIPTIONAL ACTIVATOR RHAS-RELATED"/>
    <property type="match status" value="1"/>
</dbReference>
<evidence type="ECO:0000256" key="4">
    <source>
        <dbReference type="SAM" id="MobiDB-lite"/>
    </source>
</evidence>
<feature type="domain" description="HTH araC/xylS-type" evidence="5">
    <location>
        <begin position="116"/>
        <end position="215"/>
    </location>
</feature>
<dbReference type="Gene3D" id="1.10.10.60">
    <property type="entry name" value="Homeodomain-like"/>
    <property type="match status" value="1"/>
</dbReference>
<evidence type="ECO:0000259" key="5">
    <source>
        <dbReference type="PROSITE" id="PS01124"/>
    </source>
</evidence>
<evidence type="ECO:0000256" key="1">
    <source>
        <dbReference type="ARBA" id="ARBA00023015"/>
    </source>
</evidence>
<dbReference type="GO" id="GO:0043565">
    <property type="term" value="F:sequence-specific DNA binding"/>
    <property type="evidence" value="ECO:0007669"/>
    <property type="project" value="InterPro"/>
</dbReference>
<dbReference type="InterPro" id="IPR009057">
    <property type="entry name" value="Homeodomain-like_sf"/>
</dbReference>
<evidence type="ECO:0000313" key="7">
    <source>
        <dbReference type="Proteomes" id="UP000305095"/>
    </source>
</evidence>
<feature type="region of interest" description="Disordered" evidence="4">
    <location>
        <begin position="1"/>
        <end position="28"/>
    </location>
</feature>
<evidence type="ECO:0000313" key="6">
    <source>
        <dbReference type="EMBL" id="TKV71927.1"/>
    </source>
</evidence>
<keyword evidence="1" id="KW-0805">Transcription regulation</keyword>
<dbReference type="SUPFAM" id="SSF46689">
    <property type="entry name" value="Homeodomain-like"/>
    <property type="match status" value="1"/>
</dbReference>
<dbReference type="EMBL" id="SZZP01000039">
    <property type="protein sequence ID" value="TKV71927.1"/>
    <property type="molecule type" value="Genomic_DNA"/>
</dbReference>
<keyword evidence="3" id="KW-0804">Transcription</keyword>
<dbReference type="Proteomes" id="UP000305095">
    <property type="component" value="Unassembled WGS sequence"/>
</dbReference>
<dbReference type="PROSITE" id="PS00041">
    <property type="entry name" value="HTH_ARAC_FAMILY_1"/>
    <property type="match status" value="1"/>
</dbReference>
<dbReference type="PROSITE" id="PS01124">
    <property type="entry name" value="HTH_ARAC_FAMILY_2"/>
    <property type="match status" value="1"/>
</dbReference>
<dbReference type="GO" id="GO:0003700">
    <property type="term" value="F:DNA-binding transcription factor activity"/>
    <property type="evidence" value="ECO:0007669"/>
    <property type="project" value="InterPro"/>
</dbReference>
<dbReference type="PRINTS" id="PR00032">
    <property type="entry name" value="HTHARAC"/>
</dbReference>